<sequence length="60" mass="6393">MNEDMAPNPSIQCGVCSCAYHDPSNHCCLSKIHVDPMPGASSGKAEDESKCGSYRCRGNC</sequence>
<dbReference type="EMBL" id="DVFI01000002">
    <property type="protein sequence ID" value="HIQ61973.1"/>
    <property type="molecule type" value="Genomic_DNA"/>
</dbReference>
<comment type="caution">
    <text evidence="2">The sequence shown here is derived from an EMBL/GenBank/DDBJ whole genome shotgun (WGS) entry which is preliminary data.</text>
</comment>
<dbReference type="AlphaFoldDB" id="A0A9D0YU24"/>
<dbReference type="InterPro" id="IPR011437">
    <property type="entry name" value="DUF1540"/>
</dbReference>
<feature type="domain" description="DUF1540" evidence="1">
    <location>
        <begin position="11"/>
        <end position="54"/>
    </location>
</feature>
<reference evidence="2" key="1">
    <citation type="submission" date="2020-10" db="EMBL/GenBank/DDBJ databases">
        <authorList>
            <person name="Gilroy R."/>
        </authorList>
    </citation>
    <scope>NUCLEOTIDE SEQUENCE</scope>
    <source>
        <strain evidence="2">ChiHile30-977</strain>
    </source>
</reference>
<name>A0A9D0YU24_9FIRM</name>
<protein>
    <submittedName>
        <fullName evidence="2">DUF1540 domain-containing protein</fullName>
    </submittedName>
</protein>
<accession>A0A9D0YU24</accession>
<proteinExistence type="predicted"/>
<organism evidence="2 3">
    <name type="scientific">Candidatus Avichristensenella intestinipullorum</name>
    <dbReference type="NCBI Taxonomy" id="2840693"/>
    <lineage>
        <taxon>Bacteria</taxon>
        <taxon>Bacillati</taxon>
        <taxon>Bacillota</taxon>
        <taxon>Clostridia</taxon>
        <taxon>Candidatus Avichristensenella</taxon>
    </lineage>
</organism>
<evidence type="ECO:0000313" key="3">
    <source>
        <dbReference type="Proteomes" id="UP000886819"/>
    </source>
</evidence>
<gene>
    <name evidence="2" type="ORF">IAA66_00105</name>
</gene>
<dbReference type="Pfam" id="PF07561">
    <property type="entry name" value="DUF1540"/>
    <property type="match status" value="1"/>
</dbReference>
<reference evidence="2" key="2">
    <citation type="journal article" date="2021" name="PeerJ">
        <title>Extensive microbial diversity within the chicken gut microbiome revealed by metagenomics and culture.</title>
        <authorList>
            <person name="Gilroy R."/>
            <person name="Ravi A."/>
            <person name="Getino M."/>
            <person name="Pursley I."/>
            <person name="Horton D.L."/>
            <person name="Alikhan N.F."/>
            <person name="Baker D."/>
            <person name="Gharbi K."/>
            <person name="Hall N."/>
            <person name="Watson M."/>
            <person name="Adriaenssens E.M."/>
            <person name="Foster-Nyarko E."/>
            <person name="Jarju S."/>
            <person name="Secka A."/>
            <person name="Antonio M."/>
            <person name="Oren A."/>
            <person name="Chaudhuri R.R."/>
            <person name="La Ragione R."/>
            <person name="Hildebrand F."/>
            <person name="Pallen M.J."/>
        </authorList>
    </citation>
    <scope>NUCLEOTIDE SEQUENCE</scope>
    <source>
        <strain evidence="2">ChiHile30-977</strain>
    </source>
</reference>
<evidence type="ECO:0000259" key="1">
    <source>
        <dbReference type="Pfam" id="PF07561"/>
    </source>
</evidence>
<dbReference type="Proteomes" id="UP000886819">
    <property type="component" value="Unassembled WGS sequence"/>
</dbReference>
<evidence type="ECO:0000313" key="2">
    <source>
        <dbReference type="EMBL" id="HIQ61973.1"/>
    </source>
</evidence>